<keyword evidence="3 5" id="KW-0808">Transferase</keyword>
<dbReference type="SUPFAM" id="SSF53335">
    <property type="entry name" value="S-adenosyl-L-methionine-dependent methyltransferases"/>
    <property type="match status" value="1"/>
</dbReference>
<dbReference type="PANTHER" id="PTHR43591">
    <property type="entry name" value="METHYLTRANSFERASE"/>
    <property type="match status" value="1"/>
</dbReference>
<evidence type="ECO:0000256" key="3">
    <source>
        <dbReference type="ARBA" id="ARBA00022679"/>
    </source>
</evidence>
<dbReference type="EC" id="2.1.1.163" evidence="5"/>
<dbReference type="GO" id="GO:0032259">
    <property type="term" value="P:methylation"/>
    <property type="evidence" value="ECO:0007669"/>
    <property type="project" value="UniProtKB-KW"/>
</dbReference>
<dbReference type="EMBL" id="DTGR01000067">
    <property type="protein sequence ID" value="HHS28922.1"/>
    <property type="molecule type" value="Genomic_DNA"/>
</dbReference>
<evidence type="ECO:0000256" key="4">
    <source>
        <dbReference type="ARBA" id="ARBA00022691"/>
    </source>
</evidence>
<keyword evidence="2 5" id="KW-0489">Methyltransferase</keyword>
<evidence type="ECO:0000313" key="6">
    <source>
        <dbReference type="EMBL" id="HHS28922.1"/>
    </source>
</evidence>
<dbReference type="InterPro" id="IPR004033">
    <property type="entry name" value="UbiE/COQ5_MeTrFase"/>
</dbReference>
<dbReference type="PROSITE" id="PS51608">
    <property type="entry name" value="SAM_MT_UBIE"/>
    <property type="match status" value="1"/>
</dbReference>
<comment type="caution">
    <text evidence="6">The sequence shown here is derived from an EMBL/GenBank/DDBJ whole genome shotgun (WGS) entry which is preliminary data.</text>
</comment>
<dbReference type="GO" id="GO:0009234">
    <property type="term" value="P:menaquinone biosynthetic process"/>
    <property type="evidence" value="ECO:0007669"/>
    <property type="project" value="UniProtKB-UniRule"/>
</dbReference>
<keyword evidence="1 5" id="KW-0474">Menaquinone biosynthesis</keyword>
<evidence type="ECO:0000256" key="5">
    <source>
        <dbReference type="HAMAP-Rule" id="MF_01813"/>
    </source>
</evidence>
<evidence type="ECO:0000256" key="1">
    <source>
        <dbReference type="ARBA" id="ARBA00022428"/>
    </source>
</evidence>
<evidence type="ECO:0000256" key="2">
    <source>
        <dbReference type="ARBA" id="ARBA00022603"/>
    </source>
</evidence>
<dbReference type="InterPro" id="IPR023576">
    <property type="entry name" value="UbiE/COQ5_MeTrFase_CS"/>
</dbReference>
<dbReference type="CDD" id="cd02440">
    <property type="entry name" value="AdoMet_MTases"/>
    <property type="match status" value="1"/>
</dbReference>
<dbReference type="PROSITE" id="PS01183">
    <property type="entry name" value="UBIE_1"/>
    <property type="match status" value="1"/>
</dbReference>
<comment type="pathway">
    <text evidence="5">Quinol/quinone metabolism; menaquinone biosynthesis; menaquinol from 1,4-dihydroxy-2-naphthoate: step 2/2.</text>
</comment>
<accession>A0A7V6A270</accession>
<gene>
    <name evidence="6" type="primary">ubiE</name>
    <name evidence="5" type="synonym">menG</name>
    <name evidence="6" type="ORF">ENV52_04390</name>
</gene>
<comment type="function">
    <text evidence="5">Methyltransferase required for the conversion of demethylmenaquinol (DMKH2) to menaquinol (MKH2).</text>
</comment>
<protein>
    <recommendedName>
        <fullName evidence="5">Demethylmenaquinone methyltransferase</fullName>
        <ecNumber evidence="5">2.1.1.163</ecNumber>
    </recommendedName>
</protein>
<feature type="binding site" evidence="5">
    <location>
        <begin position="139"/>
        <end position="140"/>
    </location>
    <ligand>
        <name>S-adenosyl-L-methionine</name>
        <dbReference type="ChEBI" id="CHEBI:59789"/>
    </ligand>
</feature>
<dbReference type="Gene3D" id="3.40.50.150">
    <property type="entry name" value="Vaccinia Virus protein VP39"/>
    <property type="match status" value="1"/>
</dbReference>
<keyword evidence="4 5" id="KW-0949">S-adenosyl-L-methionine</keyword>
<feature type="binding site" evidence="5">
    <location>
        <position position="90"/>
    </location>
    <ligand>
        <name>S-adenosyl-L-methionine</name>
        <dbReference type="ChEBI" id="CHEBI:59789"/>
    </ligand>
</feature>
<dbReference type="Pfam" id="PF01209">
    <property type="entry name" value="Ubie_methyltran"/>
    <property type="match status" value="1"/>
</dbReference>
<dbReference type="UniPathway" id="UPA00232"/>
<dbReference type="NCBIfam" id="TIGR01934">
    <property type="entry name" value="MenG_MenH_UbiE"/>
    <property type="match status" value="1"/>
</dbReference>
<feature type="binding site" evidence="5">
    <location>
        <position position="111"/>
    </location>
    <ligand>
        <name>S-adenosyl-L-methionine</name>
        <dbReference type="ChEBI" id="CHEBI:59789"/>
    </ligand>
</feature>
<proteinExistence type="inferred from homology"/>
<comment type="similarity">
    <text evidence="5">Belongs to the class I-like SAM-binding methyltransferase superfamily. MenG/UbiE family.</text>
</comment>
<organism evidence="6">
    <name type="scientific">Desulfobacca acetoxidans</name>
    <dbReference type="NCBI Taxonomy" id="60893"/>
    <lineage>
        <taxon>Bacteria</taxon>
        <taxon>Pseudomonadati</taxon>
        <taxon>Thermodesulfobacteriota</taxon>
        <taxon>Desulfobaccia</taxon>
        <taxon>Desulfobaccales</taxon>
        <taxon>Desulfobaccaceae</taxon>
        <taxon>Desulfobacca</taxon>
    </lineage>
</organism>
<dbReference type="GO" id="GO:0008425">
    <property type="term" value="F:2-methoxy-6-polyprenyl-1,4-benzoquinol methyltransferase activity"/>
    <property type="evidence" value="ECO:0007669"/>
    <property type="project" value="TreeGrafter"/>
</dbReference>
<sequence length="267" mass="29284">MKGYHPQPVANTAKHDKVMTMNNLVSFGSKQVSPEDKKRLVQDHFDTVAPRYDLTNTLLSFGLQHVWKRRAVAMLGLKEGEQVVDVCGGTADLALLAARVVSPAGRLVVYDFNRAMMALGQDKVRQAGLAHAIAFVQGDAESLALADGSFDAAMVGFGIRNLSDMVQGLKEMHRVLKSGGRIMILEFSQPTNPWFKALYDFYSFTVMPLVGQVMVGSWQAYTYLPESIRLFPSPGELSETLRGLGFTEVTYKALSNGIAVIHVGKKS</sequence>
<dbReference type="HAMAP" id="MF_01813">
    <property type="entry name" value="MenG_UbiE_methyltr"/>
    <property type="match status" value="1"/>
</dbReference>
<dbReference type="AlphaFoldDB" id="A0A7V6A270"/>
<dbReference type="GO" id="GO:0043770">
    <property type="term" value="F:demethylmenaquinone methyltransferase activity"/>
    <property type="evidence" value="ECO:0007669"/>
    <property type="project" value="UniProtKB-UniRule"/>
</dbReference>
<dbReference type="PANTHER" id="PTHR43591:SF24">
    <property type="entry name" value="2-METHOXY-6-POLYPRENYL-1,4-BENZOQUINOL METHYLASE, MITOCHONDRIAL"/>
    <property type="match status" value="1"/>
</dbReference>
<dbReference type="NCBIfam" id="NF001244">
    <property type="entry name" value="PRK00216.1-5"/>
    <property type="match status" value="1"/>
</dbReference>
<comment type="catalytic activity">
    <reaction evidence="5">
        <text>a 2-demethylmenaquinol + S-adenosyl-L-methionine = a menaquinol + S-adenosyl-L-homocysteine + H(+)</text>
        <dbReference type="Rhea" id="RHEA:42640"/>
        <dbReference type="Rhea" id="RHEA-COMP:9539"/>
        <dbReference type="Rhea" id="RHEA-COMP:9563"/>
        <dbReference type="ChEBI" id="CHEBI:15378"/>
        <dbReference type="ChEBI" id="CHEBI:18151"/>
        <dbReference type="ChEBI" id="CHEBI:55437"/>
        <dbReference type="ChEBI" id="CHEBI:57856"/>
        <dbReference type="ChEBI" id="CHEBI:59789"/>
        <dbReference type="EC" id="2.1.1.163"/>
    </reaction>
</comment>
<dbReference type="InterPro" id="IPR029063">
    <property type="entry name" value="SAM-dependent_MTases_sf"/>
</dbReference>
<name>A0A7V6A270_9BACT</name>
<reference evidence="6" key="1">
    <citation type="journal article" date="2020" name="mSystems">
        <title>Genome- and Community-Level Interaction Insights into Carbon Utilization and Element Cycling Functions of Hydrothermarchaeota in Hydrothermal Sediment.</title>
        <authorList>
            <person name="Zhou Z."/>
            <person name="Liu Y."/>
            <person name="Xu W."/>
            <person name="Pan J."/>
            <person name="Luo Z.H."/>
            <person name="Li M."/>
        </authorList>
    </citation>
    <scope>NUCLEOTIDE SEQUENCE [LARGE SCALE GENOMIC DNA]</scope>
    <source>
        <strain evidence="6">SpSt-767</strain>
    </source>
</reference>
<comment type="caution">
    <text evidence="5">Lacks conserved residue(s) required for the propagation of feature annotation.</text>
</comment>
<dbReference type="UniPathway" id="UPA00079">
    <property type="reaction ID" value="UER00169"/>
</dbReference>